<comment type="caution">
    <text evidence="3">The sequence shown here is derived from an EMBL/GenBank/DDBJ whole genome shotgun (WGS) entry which is preliminary data.</text>
</comment>
<evidence type="ECO:0000259" key="1">
    <source>
        <dbReference type="Pfam" id="PF00551"/>
    </source>
</evidence>
<name>A0ABV1K3S4_9PSEU</name>
<dbReference type="InterPro" id="IPR036477">
    <property type="entry name" value="Formyl_transf_N_sf"/>
</dbReference>
<dbReference type="SUPFAM" id="SSF53328">
    <property type="entry name" value="Formyltransferase"/>
    <property type="match status" value="1"/>
</dbReference>
<evidence type="ECO:0000313" key="4">
    <source>
        <dbReference type="Proteomes" id="UP001494902"/>
    </source>
</evidence>
<dbReference type="EMBL" id="JBEDNQ010000001">
    <property type="protein sequence ID" value="MEQ3549106.1"/>
    <property type="molecule type" value="Genomic_DNA"/>
</dbReference>
<evidence type="ECO:0000259" key="2">
    <source>
        <dbReference type="Pfam" id="PF02911"/>
    </source>
</evidence>
<dbReference type="Pfam" id="PF02911">
    <property type="entry name" value="Formyl_trans_C"/>
    <property type="match status" value="1"/>
</dbReference>
<dbReference type="InterPro" id="IPR002376">
    <property type="entry name" value="Formyl_transf_N"/>
</dbReference>
<reference evidence="3 4" key="1">
    <citation type="submission" date="2024-03" db="EMBL/GenBank/DDBJ databases">
        <title>Draft genome sequence of Pseudonocardia nematodicida JCM 31783.</title>
        <authorList>
            <person name="Butdee W."/>
            <person name="Duangmal K."/>
        </authorList>
    </citation>
    <scope>NUCLEOTIDE SEQUENCE [LARGE SCALE GENOMIC DNA]</scope>
    <source>
        <strain evidence="3 4">JCM 31783</strain>
    </source>
</reference>
<proteinExistence type="predicted"/>
<feature type="domain" description="Formyl transferase N-terminal" evidence="1">
    <location>
        <begin position="62"/>
        <end position="166"/>
    </location>
</feature>
<dbReference type="InterPro" id="IPR005793">
    <property type="entry name" value="Formyl_trans_C"/>
</dbReference>
<protein>
    <submittedName>
        <fullName evidence="3">Formyltransferase family protein</fullName>
    </submittedName>
</protein>
<feature type="domain" description="Formyl transferase C-terminal" evidence="2">
    <location>
        <begin position="207"/>
        <end position="302"/>
    </location>
</feature>
<keyword evidence="4" id="KW-1185">Reference proteome</keyword>
<dbReference type="RefSeq" id="WP_349296196.1">
    <property type="nucleotide sequence ID" value="NZ_JBEDNQ010000001.1"/>
</dbReference>
<sequence length="333" mass="34578">MRPGEPLRVVLAGQETAGVHTLRLLTEAGCDVRAVLSDPEPHGRGLDEAARSAGIAVLPGADVRTPALAERLRRDRVDLLLNVHSLHIVAPEVLDAPRLGAYNLHPGPLPEYAGLDAPSWALLDGRDRHAVTLHRMAAGIDTGPIAYTADLLITEDETGATLAARCVRLGLPLVADLVATLQAGRPVPAIAQDPGRRRYRGRRRPGENVVRWDGPARDVVALVRACDYHPWTSPWGAATSATAGGRPVTVLRAATTGIPADAPPGTVGTAGALGVPVAAADEWVLVRRLRVDGLRTTPATALRAGERLVVPAGAALPAGAIPTTAPPTTGAGA</sequence>
<dbReference type="PANTHER" id="PTHR11138:SF5">
    <property type="entry name" value="METHIONYL-TRNA FORMYLTRANSFERASE, MITOCHONDRIAL"/>
    <property type="match status" value="1"/>
</dbReference>
<dbReference type="Pfam" id="PF00551">
    <property type="entry name" value="Formyl_trans_N"/>
    <property type="match status" value="1"/>
</dbReference>
<accession>A0ABV1K3S4</accession>
<dbReference type="PANTHER" id="PTHR11138">
    <property type="entry name" value="METHIONYL-TRNA FORMYLTRANSFERASE"/>
    <property type="match status" value="1"/>
</dbReference>
<dbReference type="SUPFAM" id="SSF50486">
    <property type="entry name" value="FMT C-terminal domain-like"/>
    <property type="match status" value="1"/>
</dbReference>
<dbReference type="CDD" id="cd08369">
    <property type="entry name" value="FMT_core"/>
    <property type="match status" value="1"/>
</dbReference>
<dbReference type="InterPro" id="IPR011034">
    <property type="entry name" value="Formyl_transferase-like_C_sf"/>
</dbReference>
<dbReference type="Gene3D" id="3.40.50.12230">
    <property type="match status" value="1"/>
</dbReference>
<evidence type="ECO:0000313" key="3">
    <source>
        <dbReference type="EMBL" id="MEQ3549106.1"/>
    </source>
</evidence>
<organism evidence="3 4">
    <name type="scientific">Pseudonocardia nematodicida</name>
    <dbReference type="NCBI Taxonomy" id="1206997"/>
    <lineage>
        <taxon>Bacteria</taxon>
        <taxon>Bacillati</taxon>
        <taxon>Actinomycetota</taxon>
        <taxon>Actinomycetes</taxon>
        <taxon>Pseudonocardiales</taxon>
        <taxon>Pseudonocardiaceae</taxon>
        <taxon>Pseudonocardia</taxon>
    </lineage>
</organism>
<dbReference type="Proteomes" id="UP001494902">
    <property type="component" value="Unassembled WGS sequence"/>
</dbReference>
<gene>
    <name evidence="3" type="ORF">WIS52_01375</name>
</gene>